<evidence type="ECO:0000313" key="2">
    <source>
        <dbReference type="EMBL" id="TID20653.1"/>
    </source>
</evidence>
<accession>A0A4Z1NWY4</accession>
<gene>
    <name evidence="2" type="ORF">E6O75_ATG05417</name>
</gene>
<feature type="signal peptide" evidence="1">
    <location>
        <begin position="1"/>
        <end position="19"/>
    </location>
</feature>
<dbReference type="AlphaFoldDB" id="A0A4Z1NWY4"/>
<evidence type="ECO:0000313" key="3">
    <source>
        <dbReference type="Proteomes" id="UP000298493"/>
    </source>
</evidence>
<reference evidence="2 3" key="1">
    <citation type="submission" date="2019-04" db="EMBL/GenBank/DDBJ databases">
        <title>High contiguity whole genome sequence and gene annotation resource for two Venturia nashicola isolates.</title>
        <authorList>
            <person name="Prokchorchik M."/>
            <person name="Won K."/>
            <person name="Lee Y."/>
            <person name="Choi E.D."/>
            <person name="Segonzac C."/>
            <person name="Sohn K.H."/>
        </authorList>
    </citation>
    <scope>NUCLEOTIDE SEQUENCE [LARGE SCALE GENOMIC DNA]</scope>
    <source>
        <strain evidence="2 3">PRI2</strain>
    </source>
</reference>
<comment type="caution">
    <text evidence="2">The sequence shown here is derived from an EMBL/GenBank/DDBJ whole genome shotgun (WGS) entry which is preliminary data.</text>
</comment>
<protein>
    <submittedName>
        <fullName evidence="2">Uncharacterized protein</fullName>
    </submittedName>
</protein>
<name>A0A4Z1NWY4_9PEZI</name>
<organism evidence="2 3">
    <name type="scientific">Venturia nashicola</name>
    <dbReference type="NCBI Taxonomy" id="86259"/>
    <lineage>
        <taxon>Eukaryota</taxon>
        <taxon>Fungi</taxon>
        <taxon>Dikarya</taxon>
        <taxon>Ascomycota</taxon>
        <taxon>Pezizomycotina</taxon>
        <taxon>Dothideomycetes</taxon>
        <taxon>Pleosporomycetidae</taxon>
        <taxon>Venturiales</taxon>
        <taxon>Venturiaceae</taxon>
        <taxon>Venturia</taxon>
    </lineage>
</organism>
<evidence type="ECO:0000256" key="1">
    <source>
        <dbReference type="SAM" id="SignalP"/>
    </source>
</evidence>
<proteinExistence type="predicted"/>
<keyword evidence="3" id="KW-1185">Reference proteome</keyword>
<keyword evidence="1" id="KW-0732">Signal</keyword>
<dbReference type="Proteomes" id="UP000298493">
    <property type="component" value="Unassembled WGS sequence"/>
</dbReference>
<sequence length="179" mass="19631">MATRQIVLLLPFFLDMASSDTLWARDSADRIQSMGCEKKRESRLMILLVYSNGSSITSTGNWSGLIGGGFEDKFDACLRLDFCIARRSIAFIVKLGGESTSSTILGVLSGVLPRRVLLSDKLESDGFLLSSLMYGISGTGGIFSFLKLRIDFKDLIDPFFDFLDAGVIGRSTMGLSCRR</sequence>
<dbReference type="EMBL" id="SNSC02000010">
    <property type="protein sequence ID" value="TID20653.1"/>
    <property type="molecule type" value="Genomic_DNA"/>
</dbReference>
<feature type="chain" id="PRO_5021450170" evidence="1">
    <location>
        <begin position="20"/>
        <end position="179"/>
    </location>
</feature>